<evidence type="ECO:0000313" key="2">
    <source>
        <dbReference type="EMBL" id="CAB4157986.1"/>
    </source>
</evidence>
<evidence type="ECO:0000313" key="1">
    <source>
        <dbReference type="EMBL" id="CAB4141358.1"/>
    </source>
</evidence>
<gene>
    <name evidence="1" type="ORF">UFOVP414_11</name>
    <name evidence="2" type="ORF">UFOVP687_46</name>
</gene>
<proteinExistence type="predicted"/>
<dbReference type="EMBL" id="LR796389">
    <property type="protein sequence ID" value="CAB4141358.1"/>
    <property type="molecule type" value="Genomic_DNA"/>
</dbReference>
<reference evidence="1" key="1">
    <citation type="submission" date="2020-04" db="EMBL/GenBank/DDBJ databases">
        <authorList>
            <person name="Chiriac C."/>
            <person name="Salcher M."/>
            <person name="Ghai R."/>
            <person name="Kavagutti S V."/>
        </authorList>
    </citation>
    <scope>NUCLEOTIDE SEQUENCE</scope>
</reference>
<protein>
    <submittedName>
        <fullName evidence="1">Uncharacterized protein</fullName>
    </submittedName>
</protein>
<dbReference type="EMBL" id="LR796665">
    <property type="protein sequence ID" value="CAB4157986.1"/>
    <property type="molecule type" value="Genomic_DNA"/>
</dbReference>
<accession>A0A6J5M3Z5</accession>
<organism evidence="1">
    <name type="scientific">uncultured Caudovirales phage</name>
    <dbReference type="NCBI Taxonomy" id="2100421"/>
    <lineage>
        <taxon>Viruses</taxon>
        <taxon>Duplodnaviria</taxon>
        <taxon>Heunggongvirae</taxon>
        <taxon>Uroviricota</taxon>
        <taxon>Caudoviricetes</taxon>
        <taxon>Peduoviridae</taxon>
        <taxon>Maltschvirus</taxon>
        <taxon>Maltschvirus maltsch</taxon>
    </lineage>
</organism>
<name>A0A6J5M3Z5_9CAUD</name>
<sequence>MSPAKKLALVEKISPRAPDQRVADKPTSILDQRFKYRSSAETDLRARFKAMGFKTPKPKKPKFGE</sequence>